<proteinExistence type="predicted"/>
<dbReference type="AlphaFoldDB" id="A0A0C5VSH2"/>
<dbReference type="Pfam" id="PF04965">
    <property type="entry name" value="GPW_gp25"/>
    <property type="match status" value="1"/>
</dbReference>
<dbReference type="RefSeq" id="WP_044616090.1">
    <property type="nucleotide sequence ID" value="NZ_CP007142.1"/>
</dbReference>
<dbReference type="Proteomes" id="UP000032266">
    <property type="component" value="Chromosome"/>
</dbReference>
<organism evidence="2 3">
    <name type="scientific">Gynuella sunshinyii YC6258</name>
    <dbReference type="NCBI Taxonomy" id="1445510"/>
    <lineage>
        <taxon>Bacteria</taxon>
        <taxon>Pseudomonadati</taxon>
        <taxon>Pseudomonadota</taxon>
        <taxon>Gammaproteobacteria</taxon>
        <taxon>Oceanospirillales</taxon>
        <taxon>Saccharospirillaceae</taxon>
        <taxon>Gynuella</taxon>
    </lineage>
</organism>
<sequence length="112" mass="12561">MKGMNAETGKMIEGIDHLRQSVQDILATPVGSRVMRRNYGSRIMQLIDNPVNAELIPQLQAAVVEALENYEPRLKLNRVLVTGLNDGELNITIEGFYVPDSRTVRLENITVK</sequence>
<dbReference type="Gene3D" id="3.10.450.40">
    <property type="match status" value="1"/>
</dbReference>
<dbReference type="STRING" id="1445510.YC6258_01176"/>
<name>A0A0C5VSH2_9GAMM</name>
<keyword evidence="3" id="KW-1185">Reference proteome</keyword>
<protein>
    <submittedName>
        <fullName evidence="2">Phage baseplate assembly protein W</fullName>
    </submittedName>
</protein>
<dbReference type="HOGENOM" id="CLU_133204_1_0_6"/>
<dbReference type="SUPFAM" id="SSF160719">
    <property type="entry name" value="gpW/gp25-like"/>
    <property type="match status" value="1"/>
</dbReference>
<evidence type="ECO:0000313" key="3">
    <source>
        <dbReference type="Proteomes" id="UP000032266"/>
    </source>
</evidence>
<evidence type="ECO:0000259" key="1">
    <source>
        <dbReference type="Pfam" id="PF04965"/>
    </source>
</evidence>
<dbReference type="EMBL" id="CP007142">
    <property type="protein sequence ID" value="AJQ93224.1"/>
    <property type="molecule type" value="Genomic_DNA"/>
</dbReference>
<reference evidence="2 3" key="1">
    <citation type="submission" date="2014-01" db="EMBL/GenBank/DDBJ databases">
        <title>Full genme sequencing of cellulolytic bacterium Gynuella sunshinyii YC6258T gen. nov., sp. nov.</title>
        <authorList>
            <person name="Khan H."/>
            <person name="Chung E.J."/>
            <person name="Chung Y.R."/>
        </authorList>
    </citation>
    <scope>NUCLEOTIDE SEQUENCE [LARGE SCALE GENOMIC DNA]</scope>
    <source>
        <strain evidence="2 3">YC6258</strain>
    </source>
</reference>
<dbReference type="PATRIC" id="fig|1445510.3.peg.1146"/>
<evidence type="ECO:0000313" key="2">
    <source>
        <dbReference type="EMBL" id="AJQ93224.1"/>
    </source>
</evidence>
<dbReference type="KEGG" id="gsn:YC6258_01176"/>
<dbReference type="InterPro" id="IPR007048">
    <property type="entry name" value="IraD/Gp25-like"/>
</dbReference>
<dbReference type="OrthoDB" id="9802846at2"/>
<feature type="domain" description="IraD/Gp25-like" evidence="1">
    <location>
        <begin position="16"/>
        <end position="95"/>
    </location>
</feature>
<accession>A0A0C5VSH2</accession>
<gene>
    <name evidence="2" type="ORF">YC6258_01176</name>
</gene>